<evidence type="ECO:0000313" key="1">
    <source>
        <dbReference type="EMBL" id="CCM05856.1"/>
    </source>
</evidence>
<evidence type="ECO:0000313" key="2">
    <source>
        <dbReference type="Proteomes" id="UP000006352"/>
    </source>
</evidence>
<name>J4IC62_9APHY</name>
<keyword evidence="2" id="KW-1185">Reference proteome</keyword>
<reference evidence="1 2" key="1">
    <citation type="journal article" date="2012" name="Appl. Environ. Microbiol.">
        <title>Short-read sequencing for genomic analysis of the brown rot fungus Fibroporia radiculosa.</title>
        <authorList>
            <person name="Tang J.D."/>
            <person name="Perkins A.D."/>
            <person name="Sonstegard T.S."/>
            <person name="Schroeder S.G."/>
            <person name="Burgess S.C."/>
            <person name="Diehl S.V."/>
        </authorList>
    </citation>
    <scope>NUCLEOTIDE SEQUENCE [LARGE SCALE GENOMIC DNA]</scope>
    <source>
        <strain evidence="1 2">TFFH 294</strain>
    </source>
</reference>
<dbReference type="AlphaFoldDB" id="J4IC62"/>
<dbReference type="Proteomes" id="UP000006352">
    <property type="component" value="Unassembled WGS sequence"/>
</dbReference>
<sequence>MEVEPILRQVCSLARHKTHANAETTFQEDADIPTPSSAVVPATPSAGLGISEPTHEVARGQPYELHNSATRIVRPAHLAAFRRSSHGTDLGFEDLSQEWARCQAERLCYCPVRFVGGFAR</sequence>
<dbReference type="RefSeq" id="XP_012185139.1">
    <property type="nucleotide sequence ID" value="XM_012329749.1"/>
</dbReference>
<dbReference type="GeneID" id="24100767"/>
<dbReference type="InParanoid" id="J4IC62"/>
<dbReference type="HOGENOM" id="CLU_2049740_0_0_1"/>
<proteinExistence type="predicted"/>
<protein>
    <submittedName>
        <fullName evidence="1">Uncharacterized protein</fullName>
    </submittedName>
</protein>
<dbReference type="EMBL" id="HE797209">
    <property type="protein sequence ID" value="CCM05856.1"/>
    <property type="molecule type" value="Genomic_DNA"/>
</dbReference>
<organism evidence="1 2">
    <name type="scientific">Fibroporia radiculosa</name>
    <dbReference type="NCBI Taxonomy" id="599839"/>
    <lineage>
        <taxon>Eukaryota</taxon>
        <taxon>Fungi</taxon>
        <taxon>Dikarya</taxon>
        <taxon>Basidiomycota</taxon>
        <taxon>Agaricomycotina</taxon>
        <taxon>Agaricomycetes</taxon>
        <taxon>Polyporales</taxon>
        <taxon>Fibroporiaceae</taxon>
        <taxon>Fibroporia</taxon>
    </lineage>
</organism>
<gene>
    <name evidence="1" type="ORF">FIBRA_08092</name>
</gene>
<accession>J4IC62</accession>